<evidence type="ECO:0000313" key="2">
    <source>
        <dbReference type="Proteomes" id="UP001163823"/>
    </source>
</evidence>
<keyword evidence="2" id="KW-1185">Reference proteome</keyword>
<gene>
    <name evidence="1" type="ORF">O6P43_006385</name>
</gene>
<dbReference type="EMBL" id="JARAOO010000003">
    <property type="protein sequence ID" value="KAJ7976629.1"/>
    <property type="molecule type" value="Genomic_DNA"/>
</dbReference>
<dbReference type="Proteomes" id="UP001163823">
    <property type="component" value="Chromosome 3"/>
</dbReference>
<proteinExistence type="predicted"/>
<comment type="caution">
    <text evidence="1">The sequence shown here is derived from an EMBL/GenBank/DDBJ whole genome shotgun (WGS) entry which is preliminary data.</text>
</comment>
<sequence>MDPNVKLVPDEGELLKNLEQYKCVVGKLFIFCDILKLHQERGYYIRIIVISWFKDMVIVIIWVKNMTPLPFKVIIIKIGLALILTEDPLHDIISF</sequence>
<protein>
    <submittedName>
        <fullName evidence="1">Uncharacterized protein</fullName>
    </submittedName>
</protein>
<reference evidence="1" key="1">
    <citation type="journal article" date="2023" name="Science">
        <title>Elucidation of the pathway for biosynthesis of saponin adjuvants from the soapbark tree.</title>
        <authorList>
            <person name="Reed J."/>
            <person name="Orme A."/>
            <person name="El-Demerdash A."/>
            <person name="Owen C."/>
            <person name="Martin L.B.B."/>
            <person name="Misra R.C."/>
            <person name="Kikuchi S."/>
            <person name="Rejzek M."/>
            <person name="Martin A.C."/>
            <person name="Harkess A."/>
            <person name="Leebens-Mack J."/>
            <person name="Louveau T."/>
            <person name="Stephenson M.J."/>
            <person name="Osbourn A."/>
        </authorList>
    </citation>
    <scope>NUCLEOTIDE SEQUENCE</scope>
    <source>
        <strain evidence="1">S10</strain>
    </source>
</reference>
<name>A0AAD7VIA6_QUISA</name>
<accession>A0AAD7VIA6</accession>
<organism evidence="1 2">
    <name type="scientific">Quillaja saponaria</name>
    <name type="common">Soap bark tree</name>
    <dbReference type="NCBI Taxonomy" id="32244"/>
    <lineage>
        <taxon>Eukaryota</taxon>
        <taxon>Viridiplantae</taxon>
        <taxon>Streptophyta</taxon>
        <taxon>Embryophyta</taxon>
        <taxon>Tracheophyta</taxon>
        <taxon>Spermatophyta</taxon>
        <taxon>Magnoliopsida</taxon>
        <taxon>eudicotyledons</taxon>
        <taxon>Gunneridae</taxon>
        <taxon>Pentapetalae</taxon>
        <taxon>rosids</taxon>
        <taxon>fabids</taxon>
        <taxon>Fabales</taxon>
        <taxon>Quillajaceae</taxon>
        <taxon>Quillaja</taxon>
    </lineage>
</organism>
<dbReference type="KEGG" id="qsa:O6P43_006385"/>
<evidence type="ECO:0000313" key="1">
    <source>
        <dbReference type="EMBL" id="KAJ7976629.1"/>
    </source>
</evidence>
<dbReference type="AlphaFoldDB" id="A0AAD7VIA6"/>